<evidence type="ECO:0000256" key="5">
    <source>
        <dbReference type="ARBA" id="ARBA00012269"/>
    </source>
</evidence>
<dbReference type="PANTHER" id="PTHR10869">
    <property type="entry name" value="PROLYL 4-HYDROXYLASE ALPHA SUBUNIT"/>
    <property type="match status" value="1"/>
</dbReference>
<dbReference type="EMBL" id="CH954182">
    <property type="protein sequence ID" value="EDV53040.1"/>
    <property type="molecule type" value="Genomic_DNA"/>
</dbReference>
<comment type="function">
    <text evidence="2">Catalyzes the post-translational formation of 4-hydroxyproline in -Xaa-Pro-Gly- sequences in collagens and other proteins.</text>
</comment>
<feature type="signal peptide" evidence="14">
    <location>
        <begin position="1"/>
        <end position="21"/>
    </location>
</feature>
<keyword evidence="6" id="KW-0479">Metal-binding</keyword>
<dbReference type="GO" id="GO:0004656">
    <property type="term" value="F:procollagen-proline 4-dioxygenase activity"/>
    <property type="evidence" value="ECO:0007669"/>
    <property type="project" value="UniProtKB-EC"/>
</dbReference>
<dbReference type="HOGENOM" id="CLU_024155_2_0_1"/>
<protein>
    <recommendedName>
        <fullName evidence="5">procollagen-proline 4-dioxygenase</fullName>
        <ecNumber evidence="5">1.14.11.2</ecNumber>
    </recommendedName>
</protein>
<dbReference type="Gene3D" id="6.10.140.1460">
    <property type="match status" value="1"/>
</dbReference>
<organism evidence="16 17">
    <name type="scientific">Drosophila erecta</name>
    <name type="common">Fruit fly</name>
    <dbReference type="NCBI Taxonomy" id="7220"/>
    <lineage>
        <taxon>Eukaryota</taxon>
        <taxon>Metazoa</taxon>
        <taxon>Ecdysozoa</taxon>
        <taxon>Arthropoda</taxon>
        <taxon>Hexapoda</taxon>
        <taxon>Insecta</taxon>
        <taxon>Pterygota</taxon>
        <taxon>Neoptera</taxon>
        <taxon>Endopterygota</taxon>
        <taxon>Diptera</taxon>
        <taxon>Brachycera</taxon>
        <taxon>Muscomorpha</taxon>
        <taxon>Ephydroidea</taxon>
        <taxon>Drosophilidae</taxon>
        <taxon>Drosophila</taxon>
        <taxon>Sophophora</taxon>
    </lineage>
</organism>
<evidence type="ECO:0000256" key="11">
    <source>
        <dbReference type="ARBA" id="ARBA00023004"/>
    </source>
</evidence>
<sequence length="536" mass="60637">MGAVILCVVSIFLGLSWIADSNMYRINYVTSAEEKMDLIEKDRELIIVLDSYATELKDKIIKLKRIVEALKQPLEKARNREEEYLSNPINRLSLMRQMHDDWEPVEKLLKQPVGQEKIAFIEKMREDLPVEDDLIEANQALFRIVHTYDLEPKDVSTGLIDGVQYSGKMSASDCLTMAALSFNSGSYQIASKWLSAAKDLLVEQPRKYHEVIGVTKADVTLLLARSLIATGNVSIARDMLMRDSMLGEAGNALALHFLRNTPKPSISLECCESEESFNHLCRSVSRRQAGDSKPSRLHCRYNTTTRPFLRLVPLRMEELSLDPYVVLYHNVLSDPEIEKLKLMSEPFLERAKVYRVEKGSDEVAPSRSADGAWLPDPETEPEDLETLNRIGRRIGDITGLSTCSGSQMQLLKYGFGGHFVPHYDYFDSKTSYLEAVGDRIATVLFYLNNVDHGGATAFPNINLAVPTQKGSALFWHNLDGKSYDYDTRTFHGACPLISGTKLVMTRWIYELDQMFLIPTVLPPRSRNFSRSLPNPI</sequence>
<keyword evidence="17" id="KW-1185">Reference proteome</keyword>
<dbReference type="InterPro" id="IPR005123">
    <property type="entry name" value="Oxoglu/Fe-dep_dioxygenase_dom"/>
</dbReference>
<keyword evidence="11" id="KW-0408">Iron</keyword>
<dbReference type="Gene3D" id="2.60.120.620">
    <property type="entry name" value="q2cbj1_9rhob like domain"/>
    <property type="match status" value="1"/>
</dbReference>
<evidence type="ECO:0000256" key="7">
    <source>
        <dbReference type="ARBA" id="ARBA00022824"/>
    </source>
</evidence>
<dbReference type="FunFam" id="2.60.120.620:FF:000011">
    <property type="entry name" value="Prolyl alpha subunit"/>
    <property type="match status" value="1"/>
</dbReference>
<evidence type="ECO:0000256" key="4">
    <source>
        <dbReference type="ARBA" id="ARBA00006511"/>
    </source>
</evidence>
<keyword evidence="12" id="KW-0325">Glycoprotein</keyword>
<dbReference type="EC" id="1.14.11.2" evidence="5"/>
<dbReference type="GO" id="GO:0031418">
    <property type="term" value="F:L-ascorbic acid binding"/>
    <property type="evidence" value="ECO:0007669"/>
    <property type="project" value="UniProtKB-KW"/>
</dbReference>
<dbReference type="GO" id="GO:0005506">
    <property type="term" value="F:iron ion binding"/>
    <property type="evidence" value="ECO:0007669"/>
    <property type="project" value="InterPro"/>
</dbReference>
<dbReference type="GO" id="GO:0005788">
    <property type="term" value="C:endoplasmic reticulum lumen"/>
    <property type="evidence" value="ECO:0007669"/>
    <property type="project" value="UniProtKB-SubCell"/>
</dbReference>
<dbReference type="Gene3D" id="1.25.40.10">
    <property type="entry name" value="Tetratricopeptide repeat domain"/>
    <property type="match status" value="1"/>
</dbReference>
<gene>
    <name evidence="16" type="primary">Dere\GG11767</name>
    <name evidence="16" type="ORF">Dere_GG11767</name>
</gene>
<dbReference type="PANTHER" id="PTHR10869:SF244">
    <property type="entry name" value="PROLYL 4-HYDROXYLASE SUBUNIT ALPHA-2"/>
    <property type="match status" value="1"/>
</dbReference>
<evidence type="ECO:0000256" key="2">
    <source>
        <dbReference type="ARBA" id="ARBA00002035"/>
    </source>
</evidence>
<dbReference type="Pfam" id="PF08336">
    <property type="entry name" value="P4Ha_N"/>
    <property type="match status" value="1"/>
</dbReference>
<keyword evidence="9" id="KW-0223">Dioxygenase</keyword>
<keyword evidence="8" id="KW-0847">Vitamin C</keyword>
<dbReference type="eggNOG" id="KOG1591">
    <property type="taxonomic scope" value="Eukaryota"/>
</dbReference>
<dbReference type="InterPro" id="IPR006620">
    <property type="entry name" value="Pro_4_hyd_alph"/>
</dbReference>
<accession>B3P557</accession>
<dbReference type="GO" id="GO:0007618">
    <property type="term" value="P:mating"/>
    <property type="evidence" value="ECO:0007669"/>
    <property type="project" value="EnsemblMetazoa"/>
</dbReference>
<evidence type="ECO:0000256" key="1">
    <source>
        <dbReference type="ARBA" id="ARBA00001961"/>
    </source>
</evidence>
<evidence type="ECO:0000256" key="9">
    <source>
        <dbReference type="ARBA" id="ARBA00022964"/>
    </source>
</evidence>
<dbReference type="OMA" id="TRWIYEW"/>
<comment type="cofactor">
    <cofactor evidence="1">
        <name>L-ascorbate</name>
        <dbReference type="ChEBI" id="CHEBI:38290"/>
    </cofactor>
</comment>
<dbReference type="PhylomeDB" id="B3P557"/>
<dbReference type="InterPro" id="IPR011990">
    <property type="entry name" value="TPR-like_helical_dom_sf"/>
</dbReference>
<evidence type="ECO:0000259" key="15">
    <source>
        <dbReference type="PROSITE" id="PS51471"/>
    </source>
</evidence>
<reference evidence="16 17" key="2">
    <citation type="journal article" date="2008" name="Bioinformatics">
        <title>Assembly reconciliation.</title>
        <authorList>
            <person name="Zimin A.V."/>
            <person name="Smith D.R."/>
            <person name="Sutton G."/>
            <person name="Yorke J.A."/>
        </authorList>
    </citation>
    <scope>NUCLEOTIDE SEQUENCE [LARGE SCALE GENOMIC DNA]</scope>
    <source>
        <strain evidence="16 17">TSC#14021-0224.01</strain>
    </source>
</reference>
<evidence type="ECO:0000256" key="3">
    <source>
        <dbReference type="ARBA" id="ARBA00004319"/>
    </source>
</evidence>
<feature type="region of interest" description="Disordered" evidence="13">
    <location>
        <begin position="362"/>
        <end position="381"/>
    </location>
</feature>
<name>B3P557_DROER</name>
<comment type="subcellular location">
    <subcellularLocation>
        <location evidence="3">Endoplasmic reticulum lumen</location>
    </subcellularLocation>
</comment>
<feature type="chain" id="PRO_5002793302" description="procollagen-proline 4-dioxygenase" evidence="14">
    <location>
        <begin position="22"/>
        <end position="536"/>
    </location>
</feature>
<dbReference type="Proteomes" id="UP000008711">
    <property type="component" value="Unassembled WGS sequence"/>
</dbReference>
<evidence type="ECO:0000313" key="16">
    <source>
        <dbReference type="EMBL" id="EDV53040.1"/>
    </source>
</evidence>
<evidence type="ECO:0000256" key="8">
    <source>
        <dbReference type="ARBA" id="ARBA00022896"/>
    </source>
</evidence>
<comment type="similarity">
    <text evidence="4">Belongs to the P4HA family.</text>
</comment>
<keyword evidence="10" id="KW-0560">Oxidoreductase</keyword>
<feature type="domain" description="Fe2OG dioxygenase" evidence="15">
    <location>
        <begin position="404"/>
        <end position="518"/>
    </location>
</feature>
<dbReference type="AlphaFoldDB" id="B3P557"/>
<reference evidence="16 17" key="1">
    <citation type="journal article" date="2007" name="Nature">
        <title>Evolution of genes and genomes on the Drosophila phylogeny.</title>
        <authorList>
            <consortium name="Drosophila 12 Genomes Consortium"/>
            <person name="Clark A.G."/>
            <person name="Eisen M.B."/>
            <person name="Smith D.R."/>
            <person name="Bergman C.M."/>
            <person name="Oliver B."/>
            <person name="Markow T.A."/>
            <person name="Kaufman T.C."/>
            <person name="Kellis M."/>
            <person name="Gelbart W."/>
            <person name="Iyer V.N."/>
            <person name="Pollard D.A."/>
            <person name="Sackton T.B."/>
            <person name="Larracuente A.M."/>
            <person name="Singh N.D."/>
            <person name="Abad J.P."/>
            <person name="Abt D.N."/>
            <person name="Adryan B."/>
            <person name="Aguade M."/>
            <person name="Akashi H."/>
            <person name="Anderson W.W."/>
            <person name="Aquadro C.F."/>
            <person name="Ardell D.H."/>
            <person name="Arguello R."/>
            <person name="Artieri C.G."/>
            <person name="Barbash D.A."/>
            <person name="Barker D."/>
            <person name="Barsanti P."/>
            <person name="Batterham P."/>
            <person name="Batzoglou S."/>
            <person name="Begun D."/>
            <person name="Bhutkar A."/>
            <person name="Blanco E."/>
            <person name="Bosak S.A."/>
            <person name="Bradley R.K."/>
            <person name="Brand A.D."/>
            <person name="Brent M.R."/>
            <person name="Brooks A.N."/>
            <person name="Brown R.H."/>
            <person name="Butlin R.K."/>
            <person name="Caggese C."/>
            <person name="Calvi B.R."/>
            <person name="Bernardo de Carvalho A."/>
            <person name="Caspi A."/>
            <person name="Castrezana S."/>
            <person name="Celniker S.E."/>
            <person name="Chang J.L."/>
            <person name="Chapple C."/>
            <person name="Chatterji S."/>
            <person name="Chinwalla A."/>
            <person name="Civetta A."/>
            <person name="Clifton S.W."/>
            <person name="Comeron J.M."/>
            <person name="Costello J.C."/>
            <person name="Coyne J.A."/>
            <person name="Daub J."/>
            <person name="David R.G."/>
            <person name="Delcher A.L."/>
            <person name="Delehaunty K."/>
            <person name="Do C.B."/>
            <person name="Ebling H."/>
            <person name="Edwards K."/>
            <person name="Eickbush T."/>
            <person name="Evans J.D."/>
            <person name="Filipski A."/>
            <person name="Findeiss S."/>
            <person name="Freyhult E."/>
            <person name="Fulton L."/>
            <person name="Fulton R."/>
            <person name="Garcia A.C."/>
            <person name="Gardiner A."/>
            <person name="Garfield D.A."/>
            <person name="Garvin B.E."/>
            <person name="Gibson G."/>
            <person name="Gilbert D."/>
            <person name="Gnerre S."/>
            <person name="Godfrey J."/>
            <person name="Good R."/>
            <person name="Gotea V."/>
            <person name="Gravely B."/>
            <person name="Greenberg A.J."/>
            <person name="Griffiths-Jones S."/>
            <person name="Gross S."/>
            <person name="Guigo R."/>
            <person name="Gustafson E.A."/>
            <person name="Haerty W."/>
            <person name="Hahn M.W."/>
            <person name="Halligan D.L."/>
            <person name="Halpern A.L."/>
            <person name="Halter G.M."/>
            <person name="Han M.V."/>
            <person name="Heger A."/>
            <person name="Hillier L."/>
            <person name="Hinrichs A.S."/>
            <person name="Holmes I."/>
            <person name="Hoskins R.A."/>
            <person name="Hubisz M.J."/>
            <person name="Hultmark D."/>
            <person name="Huntley M.A."/>
            <person name="Jaffe D.B."/>
            <person name="Jagadeeshan S."/>
            <person name="Jeck W.R."/>
            <person name="Johnson J."/>
            <person name="Jones C.D."/>
            <person name="Jordan W.C."/>
            <person name="Karpen G.H."/>
            <person name="Kataoka E."/>
            <person name="Keightley P.D."/>
            <person name="Kheradpour P."/>
            <person name="Kirkness E.F."/>
            <person name="Koerich L.B."/>
            <person name="Kristiansen K."/>
            <person name="Kudrna D."/>
            <person name="Kulathinal R.J."/>
            <person name="Kumar S."/>
            <person name="Kwok R."/>
            <person name="Lander E."/>
            <person name="Langley C.H."/>
            <person name="Lapoint R."/>
            <person name="Lazzaro B.P."/>
            <person name="Lee S.J."/>
            <person name="Levesque L."/>
            <person name="Li R."/>
            <person name="Lin C.F."/>
            <person name="Lin M.F."/>
            <person name="Lindblad-Toh K."/>
            <person name="Llopart A."/>
            <person name="Long M."/>
            <person name="Low L."/>
            <person name="Lozovsky E."/>
            <person name="Lu J."/>
            <person name="Luo M."/>
            <person name="Machado C.A."/>
            <person name="Makalowski W."/>
            <person name="Marzo M."/>
            <person name="Matsuda M."/>
            <person name="Matzkin L."/>
            <person name="McAllister B."/>
            <person name="McBride C.S."/>
            <person name="McKernan B."/>
            <person name="McKernan K."/>
            <person name="Mendez-Lago M."/>
            <person name="Minx P."/>
            <person name="Mollenhauer M.U."/>
            <person name="Montooth K."/>
            <person name="Mount S.M."/>
            <person name="Mu X."/>
            <person name="Myers E."/>
            <person name="Negre B."/>
            <person name="Newfeld S."/>
            <person name="Nielsen R."/>
            <person name="Noor M.A."/>
            <person name="O'Grady P."/>
            <person name="Pachter L."/>
            <person name="Papaceit M."/>
            <person name="Parisi M.J."/>
            <person name="Parisi M."/>
            <person name="Parts L."/>
            <person name="Pedersen J.S."/>
            <person name="Pesole G."/>
            <person name="Phillippy A.M."/>
            <person name="Ponting C.P."/>
            <person name="Pop M."/>
            <person name="Porcelli D."/>
            <person name="Powell J.R."/>
            <person name="Prohaska S."/>
            <person name="Pruitt K."/>
            <person name="Puig M."/>
            <person name="Quesneville H."/>
            <person name="Ram K.R."/>
            <person name="Rand D."/>
            <person name="Rasmussen M.D."/>
            <person name="Reed L.K."/>
            <person name="Reenan R."/>
            <person name="Reily A."/>
            <person name="Remington K.A."/>
            <person name="Rieger T.T."/>
            <person name="Ritchie M.G."/>
            <person name="Robin C."/>
            <person name="Rogers Y.H."/>
            <person name="Rohde C."/>
            <person name="Rozas J."/>
            <person name="Rubenfield M.J."/>
            <person name="Ruiz A."/>
            <person name="Russo S."/>
            <person name="Salzberg S.L."/>
            <person name="Sanchez-Gracia A."/>
            <person name="Saranga D.J."/>
            <person name="Sato H."/>
            <person name="Schaeffer S.W."/>
            <person name="Schatz M.C."/>
            <person name="Schlenke T."/>
            <person name="Schwartz R."/>
            <person name="Segarra C."/>
            <person name="Singh R.S."/>
            <person name="Sirot L."/>
            <person name="Sirota M."/>
            <person name="Sisneros N.B."/>
            <person name="Smith C.D."/>
            <person name="Smith T.F."/>
            <person name="Spieth J."/>
            <person name="Stage D.E."/>
            <person name="Stark A."/>
            <person name="Stephan W."/>
            <person name="Strausberg R.L."/>
            <person name="Strempel S."/>
            <person name="Sturgill D."/>
            <person name="Sutton G."/>
            <person name="Sutton G.G."/>
            <person name="Tao W."/>
            <person name="Teichmann S."/>
            <person name="Tobari Y.N."/>
            <person name="Tomimura Y."/>
            <person name="Tsolas J.M."/>
            <person name="Valente V.L."/>
            <person name="Venter E."/>
            <person name="Venter J.C."/>
            <person name="Vicario S."/>
            <person name="Vieira F.G."/>
            <person name="Vilella A.J."/>
            <person name="Villasante A."/>
            <person name="Walenz B."/>
            <person name="Wang J."/>
            <person name="Wasserman M."/>
            <person name="Watts T."/>
            <person name="Wilson D."/>
            <person name="Wilson R.K."/>
            <person name="Wing R.A."/>
            <person name="Wolfner M.F."/>
            <person name="Wong A."/>
            <person name="Wong G.K."/>
            <person name="Wu C.I."/>
            <person name="Wu G."/>
            <person name="Yamamoto D."/>
            <person name="Yang H.P."/>
            <person name="Yang S.P."/>
            <person name="Yorke J.A."/>
            <person name="Yoshida K."/>
            <person name="Zdobnov E."/>
            <person name="Zhang P."/>
            <person name="Zhang Y."/>
            <person name="Zimin A.V."/>
            <person name="Baldwin J."/>
            <person name="Abdouelleil A."/>
            <person name="Abdulkadir J."/>
            <person name="Abebe A."/>
            <person name="Abera B."/>
            <person name="Abreu J."/>
            <person name="Acer S.C."/>
            <person name="Aftuck L."/>
            <person name="Alexander A."/>
            <person name="An P."/>
            <person name="Anderson E."/>
            <person name="Anderson S."/>
            <person name="Arachi H."/>
            <person name="Azer M."/>
            <person name="Bachantsang P."/>
            <person name="Barry A."/>
            <person name="Bayul T."/>
            <person name="Berlin A."/>
            <person name="Bessette D."/>
            <person name="Bloom T."/>
            <person name="Blye J."/>
            <person name="Boguslavskiy L."/>
            <person name="Bonnet C."/>
            <person name="Boukhgalter B."/>
            <person name="Bourzgui I."/>
            <person name="Brown A."/>
            <person name="Cahill P."/>
            <person name="Channer S."/>
            <person name="Cheshatsang Y."/>
            <person name="Chuda L."/>
            <person name="Citroen M."/>
            <person name="Collymore A."/>
            <person name="Cooke P."/>
            <person name="Costello M."/>
            <person name="D'Aco K."/>
            <person name="Daza R."/>
            <person name="De Haan G."/>
            <person name="DeGray S."/>
            <person name="DeMaso C."/>
            <person name="Dhargay N."/>
            <person name="Dooley K."/>
            <person name="Dooley E."/>
            <person name="Doricent M."/>
            <person name="Dorje P."/>
            <person name="Dorjee K."/>
            <person name="Dupes A."/>
            <person name="Elong R."/>
            <person name="Falk J."/>
            <person name="Farina A."/>
            <person name="Faro S."/>
            <person name="Ferguson D."/>
            <person name="Fisher S."/>
            <person name="Foley C.D."/>
            <person name="Franke A."/>
            <person name="Friedrich D."/>
            <person name="Gadbois L."/>
            <person name="Gearin G."/>
            <person name="Gearin C.R."/>
            <person name="Giannoukos G."/>
            <person name="Goode T."/>
            <person name="Graham J."/>
            <person name="Grandbois E."/>
            <person name="Grewal S."/>
            <person name="Gyaltsen K."/>
            <person name="Hafez N."/>
            <person name="Hagos B."/>
            <person name="Hall J."/>
            <person name="Henson C."/>
            <person name="Hollinger A."/>
            <person name="Honan T."/>
            <person name="Huard M.D."/>
            <person name="Hughes L."/>
            <person name="Hurhula B."/>
            <person name="Husby M.E."/>
            <person name="Kamat A."/>
            <person name="Kanga B."/>
            <person name="Kashin S."/>
            <person name="Khazanovich D."/>
            <person name="Kisner P."/>
            <person name="Lance K."/>
            <person name="Lara M."/>
            <person name="Lee W."/>
            <person name="Lennon N."/>
            <person name="Letendre F."/>
            <person name="LeVine R."/>
            <person name="Lipovsky A."/>
            <person name="Liu X."/>
            <person name="Liu J."/>
            <person name="Liu S."/>
            <person name="Lokyitsang T."/>
            <person name="Lokyitsang Y."/>
            <person name="Lubonja R."/>
            <person name="Lui A."/>
            <person name="MacDonald P."/>
            <person name="Magnisalis V."/>
            <person name="Maru K."/>
            <person name="Matthews C."/>
            <person name="McCusker W."/>
            <person name="McDonough S."/>
            <person name="Mehta T."/>
            <person name="Meldrim J."/>
            <person name="Meneus L."/>
            <person name="Mihai O."/>
            <person name="Mihalev A."/>
            <person name="Mihova T."/>
            <person name="Mittelman R."/>
            <person name="Mlenga V."/>
            <person name="Montmayeur A."/>
            <person name="Mulrain L."/>
            <person name="Navidi A."/>
            <person name="Naylor J."/>
            <person name="Negash T."/>
            <person name="Nguyen T."/>
            <person name="Nguyen N."/>
            <person name="Nicol R."/>
            <person name="Norbu C."/>
            <person name="Norbu N."/>
            <person name="Novod N."/>
            <person name="O'Neill B."/>
            <person name="Osman S."/>
            <person name="Markiewicz E."/>
            <person name="Oyono O.L."/>
            <person name="Patti C."/>
            <person name="Phunkhang P."/>
            <person name="Pierre F."/>
            <person name="Priest M."/>
            <person name="Raghuraman S."/>
            <person name="Rege F."/>
            <person name="Reyes R."/>
            <person name="Rise C."/>
            <person name="Rogov P."/>
            <person name="Ross K."/>
            <person name="Ryan E."/>
            <person name="Settipalli S."/>
            <person name="Shea T."/>
            <person name="Sherpa N."/>
            <person name="Shi L."/>
            <person name="Shih D."/>
            <person name="Sparrow T."/>
            <person name="Spaulding J."/>
            <person name="Stalker J."/>
            <person name="Stange-Thomann N."/>
            <person name="Stavropoulos S."/>
            <person name="Stone C."/>
            <person name="Strader C."/>
            <person name="Tesfaye S."/>
            <person name="Thomson T."/>
            <person name="Thoulutsang Y."/>
            <person name="Thoulutsang D."/>
            <person name="Topham K."/>
            <person name="Topping I."/>
            <person name="Tsamla T."/>
            <person name="Vassiliev H."/>
            <person name="Vo A."/>
            <person name="Wangchuk T."/>
            <person name="Wangdi T."/>
            <person name="Weiand M."/>
            <person name="Wilkinson J."/>
            <person name="Wilson A."/>
            <person name="Yadav S."/>
            <person name="Young G."/>
            <person name="Yu Q."/>
            <person name="Zembek L."/>
            <person name="Zhong D."/>
            <person name="Zimmer A."/>
            <person name="Zwirko Z."/>
            <person name="Jaffe D.B."/>
            <person name="Alvarez P."/>
            <person name="Brockman W."/>
            <person name="Butler J."/>
            <person name="Chin C."/>
            <person name="Gnerre S."/>
            <person name="Grabherr M."/>
            <person name="Kleber M."/>
            <person name="Mauceli E."/>
            <person name="MacCallum I."/>
        </authorList>
    </citation>
    <scope>NUCLEOTIDE SEQUENCE [LARGE SCALE GENOMIC DNA]</scope>
    <source>
        <strain evidence="16 17">TSC#14021-0224.01</strain>
    </source>
</reference>
<dbReference type="InterPro" id="IPR044862">
    <property type="entry name" value="Pro_4_hyd_alph_FE2OG_OXY"/>
</dbReference>
<dbReference type="KEGG" id="der:6555028"/>
<proteinExistence type="inferred from homology"/>
<dbReference type="PROSITE" id="PS51471">
    <property type="entry name" value="FE2OG_OXY"/>
    <property type="match status" value="1"/>
</dbReference>
<dbReference type="InterPro" id="IPR045054">
    <property type="entry name" value="P4HA-like"/>
</dbReference>
<keyword evidence="7" id="KW-0256">Endoplasmic reticulum</keyword>
<evidence type="ECO:0000256" key="14">
    <source>
        <dbReference type="SAM" id="SignalP"/>
    </source>
</evidence>
<evidence type="ECO:0000313" key="17">
    <source>
        <dbReference type="Proteomes" id="UP000008711"/>
    </source>
</evidence>
<evidence type="ECO:0000256" key="10">
    <source>
        <dbReference type="ARBA" id="ARBA00023002"/>
    </source>
</evidence>
<evidence type="ECO:0000256" key="13">
    <source>
        <dbReference type="SAM" id="MobiDB-lite"/>
    </source>
</evidence>
<dbReference type="OrthoDB" id="420380at2759"/>
<dbReference type="InterPro" id="IPR013547">
    <property type="entry name" value="P4H_N"/>
</dbReference>
<dbReference type="SMART" id="SM00702">
    <property type="entry name" value="P4Hc"/>
    <property type="match status" value="1"/>
</dbReference>
<keyword evidence="14" id="KW-0732">Signal</keyword>
<evidence type="ECO:0000256" key="6">
    <source>
        <dbReference type="ARBA" id="ARBA00022723"/>
    </source>
</evidence>
<dbReference type="Pfam" id="PF13640">
    <property type="entry name" value="2OG-FeII_Oxy_3"/>
    <property type="match status" value="1"/>
</dbReference>
<evidence type="ECO:0000256" key="12">
    <source>
        <dbReference type="ARBA" id="ARBA00023180"/>
    </source>
</evidence>